<dbReference type="PANTHER" id="PTHR31350">
    <property type="entry name" value="SI:DKEY-261L7.2"/>
    <property type="match status" value="1"/>
</dbReference>
<gene>
    <name evidence="3" type="ORF">KC729_06485</name>
</gene>
<dbReference type="InterPro" id="IPR032698">
    <property type="entry name" value="SirB1_N"/>
</dbReference>
<accession>A0A956LXT1</accession>
<dbReference type="AlphaFoldDB" id="A0A956LXT1"/>
<proteinExistence type="inferred from homology"/>
<dbReference type="Proteomes" id="UP000697710">
    <property type="component" value="Unassembled WGS sequence"/>
</dbReference>
<dbReference type="Gene3D" id="1.25.10.10">
    <property type="entry name" value="Leucine-rich Repeat Variant"/>
    <property type="match status" value="1"/>
</dbReference>
<evidence type="ECO:0000313" key="3">
    <source>
        <dbReference type="EMBL" id="MCA9727313.1"/>
    </source>
</evidence>
<dbReference type="Pfam" id="PF13369">
    <property type="entry name" value="Transglut_core2"/>
    <property type="match status" value="1"/>
</dbReference>
<reference evidence="3" key="2">
    <citation type="journal article" date="2021" name="Microbiome">
        <title>Successional dynamics and alternative stable states in a saline activated sludge microbial community over 9 years.</title>
        <authorList>
            <person name="Wang Y."/>
            <person name="Ye J."/>
            <person name="Ju F."/>
            <person name="Liu L."/>
            <person name="Boyd J.A."/>
            <person name="Deng Y."/>
            <person name="Parks D.H."/>
            <person name="Jiang X."/>
            <person name="Yin X."/>
            <person name="Woodcroft B.J."/>
            <person name="Tyson G.W."/>
            <person name="Hugenholtz P."/>
            <person name="Polz M.F."/>
            <person name="Zhang T."/>
        </authorList>
    </citation>
    <scope>NUCLEOTIDE SEQUENCE</scope>
    <source>
        <strain evidence="3">HKST-UBA01</strain>
    </source>
</reference>
<sequence length="294" mass="33544">MREPETTMEVTDKKQIDALVSLLADEDPKINAMVIEHLLDRGRQAMEPLRMAAENADPRLRLRARSIMQRIVLDEVESELAEMSQLSDEEFDLERSCLVLVKLEDPDLDPSAVTRPLDELAASIAPRLQGVDLPADQVRIVNQVLYREYGLTGNSRNYYDPENAFLHRVLERRTGIPVTLAAVHLLVAKRLGLPFYGVGLPSNFLVRYTEPGSEEIFVDPFLGGKLLSWRDCVQYLTSAGYYRHDAYISHSTARDMIVRVLRHLMVVFQKQHDNTMSSRLGRFADLLQQRARAR</sequence>
<reference evidence="3" key="1">
    <citation type="submission" date="2020-04" db="EMBL/GenBank/DDBJ databases">
        <authorList>
            <person name="Zhang T."/>
        </authorList>
    </citation>
    <scope>NUCLEOTIDE SEQUENCE</scope>
    <source>
        <strain evidence="3">HKST-UBA01</strain>
    </source>
</reference>
<comment type="caution">
    <text evidence="3">The sequence shown here is derived from an EMBL/GenBank/DDBJ whole genome shotgun (WGS) entry which is preliminary data.</text>
</comment>
<evidence type="ECO:0000313" key="4">
    <source>
        <dbReference type="Proteomes" id="UP000697710"/>
    </source>
</evidence>
<comment type="similarity">
    <text evidence="1">Belongs to the UPF0162 family.</text>
</comment>
<dbReference type="EMBL" id="JAGQHR010000143">
    <property type="protein sequence ID" value="MCA9727313.1"/>
    <property type="molecule type" value="Genomic_DNA"/>
</dbReference>
<organism evidence="3 4">
    <name type="scientific">Eiseniibacteriota bacterium</name>
    <dbReference type="NCBI Taxonomy" id="2212470"/>
    <lineage>
        <taxon>Bacteria</taxon>
        <taxon>Candidatus Eiseniibacteriota</taxon>
    </lineage>
</organism>
<protein>
    <recommendedName>
        <fullName evidence="2">Protein SirB1 N-terminal domain-containing protein</fullName>
    </recommendedName>
</protein>
<dbReference type="InterPro" id="IPR011989">
    <property type="entry name" value="ARM-like"/>
</dbReference>
<evidence type="ECO:0000256" key="1">
    <source>
        <dbReference type="ARBA" id="ARBA00007100"/>
    </source>
</evidence>
<feature type="domain" description="Protein SirB1 N-terminal" evidence="2">
    <location>
        <begin position="113"/>
        <end position="262"/>
    </location>
</feature>
<name>A0A956LXT1_UNCEI</name>
<dbReference type="PANTHER" id="PTHR31350:SF21">
    <property type="entry name" value="F-BOX ONLY PROTEIN 21"/>
    <property type="match status" value="1"/>
</dbReference>
<evidence type="ECO:0000259" key="2">
    <source>
        <dbReference type="Pfam" id="PF13369"/>
    </source>
</evidence>